<sequence length="150" mass="16375">MIACATAGRHEQRAEDIDTMYADDRDAVLLAAYSSNLPDIISVSPTCAAFVMSIISRVNVVSDLHYSVIHIPSYPLVEHVPIRRPPSHEWDKCTGGSWTPAVSSLPTGKPSQVGKAYMPEKMAARRISRARPVTAEDRTRPEASSLGDDI</sequence>
<name>A0A8H6JHT8_9PEZI</name>
<keyword evidence="3" id="KW-1185">Reference proteome</keyword>
<dbReference type="Proteomes" id="UP000652219">
    <property type="component" value="Unassembled WGS sequence"/>
</dbReference>
<evidence type="ECO:0000256" key="1">
    <source>
        <dbReference type="SAM" id="MobiDB-lite"/>
    </source>
</evidence>
<comment type="caution">
    <text evidence="2">The sequence shown here is derived from an EMBL/GenBank/DDBJ whole genome shotgun (WGS) entry which is preliminary data.</text>
</comment>
<dbReference type="AlphaFoldDB" id="A0A8H6JHT8"/>
<evidence type="ECO:0000313" key="2">
    <source>
        <dbReference type="EMBL" id="KAF6813434.1"/>
    </source>
</evidence>
<accession>A0A8H6JHT8</accession>
<evidence type="ECO:0000313" key="3">
    <source>
        <dbReference type="Proteomes" id="UP000652219"/>
    </source>
</evidence>
<protein>
    <submittedName>
        <fullName evidence="2">Uncharacterized protein</fullName>
    </submittedName>
</protein>
<dbReference type="EMBL" id="WIGN01000053">
    <property type="protein sequence ID" value="KAF6813434.1"/>
    <property type="molecule type" value="Genomic_DNA"/>
</dbReference>
<reference evidence="2 3" key="1">
    <citation type="journal article" date="2020" name="Phytopathology">
        <title>Genome Sequence Resources of Colletotrichum truncatum, C. plurivorum, C. musicola, and C. sojae: Four Species Pathogenic to Soybean (Glycine max).</title>
        <authorList>
            <person name="Rogerio F."/>
            <person name="Boufleur T.R."/>
            <person name="Ciampi-Guillardi M."/>
            <person name="Sukno S.A."/>
            <person name="Thon M.R."/>
            <person name="Massola Junior N.S."/>
            <person name="Baroncelli R."/>
        </authorList>
    </citation>
    <scope>NUCLEOTIDE SEQUENCE [LARGE SCALE GENOMIC DNA]</scope>
    <source>
        <strain evidence="2 3">LFN0009</strain>
    </source>
</reference>
<gene>
    <name evidence="2" type="ORF">CSOJ01_04618</name>
</gene>
<proteinExistence type="predicted"/>
<organism evidence="2 3">
    <name type="scientific">Colletotrichum sojae</name>
    <dbReference type="NCBI Taxonomy" id="2175907"/>
    <lineage>
        <taxon>Eukaryota</taxon>
        <taxon>Fungi</taxon>
        <taxon>Dikarya</taxon>
        <taxon>Ascomycota</taxon>
        <taxon>Pezizomycotina</taxon>
        <taxon>Sordariomycetes</taxon>
        <taxon>Hypocreomycetidae</taxon>
        <taxon>Glomerellales</taxon>
        <taxon>Glomerellaceae</taxon>
        <taxon>Colletotrichum</taxon>
        <taxon>Colletotrichum orchidearum species complex</taxon>
    </lineage>
</organism>
<feature type="region of interest" description="Disordered" evidence="1">
    <location>
        <begin position="123"/>
        <end position="150"/>
    </location>
</feature>